<dbReference type="PRINTS" id="PR00111">
    <property type="entry name" value="ABHYDROLASE"/>
</dbReference>
<evidence type="ECO:0000313" key="3">
    <source>
        <dbReference type="Proteomes" id="UP000619260"/>
    </source>
</evidence>
<evidence type="ECO:0000259" key="1">
    <source>
        <dbReference type="Pfam" id="PF00561"/>
    </source>
</evidence>
<proteinExistence type="predicted"/>
<keyword evidence="3" id="KW-1185">Reference proteome</keyword>
<dbReference type="NCBIfam" id="TIGR02427">
    <property type="entry name" value="protocat_pcaD"/>
    <property type="match status" value="1"/>
</dbReference>
<organism evidence="2 3">
    <name type="scientific">Virgisporangium aliadipatigenens</name>
    <dbReference type="NCBI Taxonomy" id="741659"/>
    <lineage>
        <taxon>Bacteria</taxon>
        <taxon>Bacillati</taxon>
        <taxon>Actinomycetota</taxon>
        <taxon>Actinomycetes</taxon>
        <taxon>Micromonosporales</taxon>
        <taxon>Micromonosporaceae</taxon>
        <taxon>Virgisporangium</taxon>
    </lineage>
</organism>
<reference evidence="2" key="1">
    <citation type="submission" date="2021-01" db="EMBL/GenBank/DDBJ databases">
        <title>Whole genome shotgun sequence of Virgisporangium aliadipatigenens NBRC 105644.</title>
        <authorList>
            <person name="Komaki H."/>
            <person name="Tamura T."/>
        </authorList>
    </citation>
    <scope>NUCLEOTIDE SEQUENCE</scope>
    <source>
        <strain evidence="2">NBRC 105644</strain>
    </source>
</reference>
<dbReference type="InterPro" id="IPR050471">
    <property type="entry name" value="AB_hydrolase"/>
</dbReference>
<dbReference type="EMBL" id="BOPF01000028">
    <property type="protein sequence ID" value="GIJ49434.1"/>
    <property type="molecule type" value="Genomic_DNA"/>
</dbReference>
<name>A0A8J4DT54_9ACTN</name>
<dbReference type="PANTHER" id="PTHR43433:SF5">
    <property type="entry name" value="AB HYDROLASE-1 DOMAIN-CONTAINING PROTEIN"/>
    <property type="match status" value="1"/>
</dbReference>
<dbReference type="RefSeq" id="WP_203902907.1">
    <property type="nucleotide sequence ID" value="NZ_BOPF01000028.1"/>
</dbReference>
<dbReference type="GO" id="GO:0047570">
    <property type="term" value="F:3-oxoadipate enol-lactonase activity"/>
    <property type="evidence" value="ECO:0007669"/>
    <property type="project" value="InterPro"/>
</dbReference>
<protein>
    <submittedName>
        <fullName evidence="2">3-oxoadipate enol-lactonase</fullName>
    </submittedName>
</protein>
<evidence type="ECO:0000313" key="2">
    <source>
        <dbReference type="EMBL" id="GIJ49434.1"/>
    </source>
</evidence>
<dbReference type="SUPFAM" id="SSF53474">
    <property type="entry name" value="alpha/beta-Hydrolases"/>
    <property type="match status" value="1"/>
</dbReference>
<dbReference type="InterPro" id="IPR000073">
    <property type="entry name" value="AB_hydrolase_1"/>
</dbReference>
<dbReference type="PANTHER" id="PTHR43433">
    <property type="entry name" value="HYDROLASE, ALPHA/BETA FOLD FAMILY PROTEIN"/>
    <property type="match status" value="1"/>
</dbReference>
<gene>
    <name evidence="2" type="primary">pcaD</name>
    <name evidence="2" type="ORF">Val02_63200</name>
</gene>
<feature type="domain" description="AB hydrolase-1" evidence="1">
    <location>
        <begin position="15"/>
        <end position="237"/>
    </location>
</feature>
<dbReference type="Gene3D" id="3.40.50.1820">
    <property type="entry name" value="alpha/beta hydrolase"/>
    <property type="match status" value="1"/>
</dbReference>
<accession>A0A8J4DT54</accession>
<dbReference type="Pfam" id="PF00561">
    <property type="entry name" value="Abhydrolase_1"/>
    <property type="match status" value="1"/>
</dbReference>
<dbReference type="InterPro" id="IPR029058">
    <property type="entry name" value="AB_hydrolase_fold"/>
</dbReference>
<comment type="caution">
    <text evidence="2">The sequence shown here is derived from an EMBL/GenBank/DDBJ whole genome shotgun (WGS) entry which is preliminary data.</text>
</comment>
<sequence>MSELDYDLSGPDGAPVLVLGGSLGSTRAMWEPQLATLSGVRLLRYDHLGHGGSAVPPGPYSLDRLGEELLLLLEKVGAARVSYAGLSLGGMVGMWLAAHHPDRVERLALLCTAAFLPPAAGWLERARLVRAEGTGAVAPTVVSRWLTPAYASAHPDEVRRLQEMIASTPPEGYAGCCEAIAAMDLRPVIGRISAPTLVIAGQEDPATPPEHARAIASSIPGARFASIPDAAHLASHEQAATVNHLLREHFLG</sequence>
<dbReference type="Proteomes" id="UP000619260">
    <property type="component" value="Unassembled WGS sequence"/>
</dbReference>
<dbReference type="GO" id="GO:0042952">
    <property type="term" value="P:beta-ketoadipate pathway"/>
    <property type="evidence" value="ECO:0007669"/>
    <property type="project" value="InterPro"/>
</dbReference>
<dbReference type="AlphaFoldDB" id="A0A8J4DT54"/>
<dbReference type="InterPro" id="IPR026968">
    <property type="entry name" value="PcaD/CatD"/>
</dbReference>